<dbReference type="PANTHER" id="PTHR36307">
    <property type="entry name" value="FLAGELLA BASAL BODY P-RING FORMATION PROTEIN FLGA"/>
    <property type="match status" value="1"/>
</dbReference>
<dbReference type="CDD" id="cd11614">
    <property type="entry name" value="SAF_CpaB_FlgA_like"/>
    <property type="match status" value="1"/>
</dbReference>
<evidence type="ECO:0000313" key="6">
    <source>
        <dbReference type="EMBL" id="MBB5691849.1"/>
    </source>
</evidence>
<keyword evidence="6" id="KW-0966">Cell projection</keyword>
<dbReference type="NCBIfam" id="TIGR03170">
    <property type="entry name" value="flgA_cterm"/>
    <property type="match status" value="1"/>
</dbReference>
<dbReference type="Gene3D" id="3.90.1210.10">
    <property type="entry name" value="Antifreeze-like/N-acetylneuraminic acid synthase C-terminal domain"/>
    <property type="match status" value="1"/>
</dbReference>
<keyword evidence="7" id="KW-1185">Reference proteome</keyword>
<keyword evidence="3" id="KW-0574">Periplasm</keyword>
<gene>
    <name evidence="6" type="ORF">FHS88_004010</name>
</gene>
<dbReference type="Gene3D" id="2.30.30.760">
    <property type="match status" value="1"/>
</dbReference>
<evidence type="ECO:0000256" key="3">
    <source>
        <dbReference type="ARBA" id="ARBA00022764"/>
    </source>
</evidence>
<evidence type="ECO:0000259" key="5">
    <source>
        <dbReference type="SMART" id="SM00858"/>
    </source>
</evidence>
<dbReference type="RefSeq" id="WP_184487228.1">
    <property type="nucleotide sequence ID" value="NZ_JACIJE010000020.1"/>
</dbReference>
<keyword evidence="2 4" id="KW-0732">Signal</keyword>
<reference evidence="6 7" key="1">
    <citation type="submission" date="2020-08" db="EMBL/GenBank/DDBJ databases">
        <title>Genomic Encyclopedia of Type Strains, Phase IV (KMG-IV): sequencing the most valuable type-strain genomes for metagenomic binning, comparative biology and taxonomic classification.</title>
        <authorList>
            <person name="Goeker M."/>
        </authorList>
    </citation>
    <scope>NUCLEOTIDE SEQUENCE [LARGE SCALE GENOMIC DNA]</scope>
    <source>
        <strain evidence="6 7">DSM 25895</strain>
    </source>
</reference>
<evidence type="ECO:0000256" key="1">
    <source>
        <dbReference type="ARBA" id="ARBA00004418"/>
    </source>
</evidence>
<dbReference type="Proteomes" id="UP000562254">
    <property type="component" value="Unassembled WGS sequence"/>
</dbReference>
<evidence type="ECO:0000256" key="2">
    <source>
        <dbReference type="ARBA" id="ARBA00022729"/>
    </source>
</evidence>
<protein>
    <submittedName>
        <fullName evidence="6">Flagella basal body P-ring formation protein FlgA</fullName>
    </submittedName>
</protein>
<comment type="subcellular location">
    <subcellularLocation>
        <location evidence="1">Periplasm</location>
    </subcellularLocation>
</comment>
<dbReference type="InterPro" id="IPR039246">
    <property type="entry name" value="Flagellar_FlgA"/>
</dbReference>
<dbReference type="Pfam" id="PF13144">
    <property type="entry name" value="ChapFlgA"/>
    <property type="match status" value="1"/>
</dbReference>
<keyword evidence="6" id="KW-0969">Cilium</keyword>
<dbReference type="GO" id="GO:0044780">
    <property type="term" value="P:bacterial-type flagellum assembly"/>
    <property type="evidence" value="ECO:0007669"/>
    <property type="project" value="InterPro"/>
</dbReference>
<evidence type="ECO:0000256" key="4">
    <source>
        <dbReference type="SAM" id="SignalP"/>
    </source>
</evidence>
<sequence>MFRRTLFALPLLAPPAHAAEALSPSPRPLVLAEEPLLRLGDIFENAGRLAHQAVGAAPAPGRRMLLDAASLAAIARRHGLAWRPLSGEERSIVERPGRPVPREEIEALLRLDLARLGAEAESEIELPGFAPPLVPLASLPEIALEATHYEAAGRRFAATLVVAAEGMATQRLRIAGRALPTVPVVVAARRLAAGEVVRPADIEERRLRAERVRPGTAQRAEDVLGMQLRRPIGTDFPFMLADLVPAAVVRKNQPVLMVLDGPGLSLTAQGRALEDAARGERVPVMNLLSRSVVEAEAIGPGRVRVLPGAVPLRVAGRG</sequence>
<dbReference type="GO" id="GO:0042597">
    <property type="term" value="C:periplasmic space"/>
    <property type="evidence" value="ECO:0007669"/>
    <property type="project" value="UniProtKB-SubCell"/>
</dbReference>
<keyword evidence="6" id="KW-0282">Flagellum</keyword>
<dbReference type="PANTHER" id="PTHR36307:SF1">
    <property type="entry name" value="FLAGELLA BASAL BODY P-RING FORMATION PROTEIN FLGA"/>
    <property type="match status" value="1"/>
</dbReference>
<name>A0A840XZ13_9PROT</name>
<feature type="chain" id="PRO_5032899729" evidence="4">
    <location>
        <begin position="19"/>
        <end position="318"/>
    </location>
</feature>
<dbReference type="EMBL" id="JACIJE010000020">
    <property type="protein sequence ID" value="MBB5691849.1"/>
    <property type="molecule type" value="Genomic_DNA"/>
</dbReference>
<evidence type="ECO:0000313" key="7">
    <source>
        <dbReference type="Proteomes" id="UP000562254"/>
    </source>
</evidence>
<feature type="signal peptide" evidence="4">
    <location>
        <begin position="1"/>
        <end position="18"/>
    </location>
</feature>
<dbReference type="InterPro" id="IPR013974">
    <property type="entry name" value="SAF"/>
</dbReference>
<feature type="domain" description="SAF" evidence="5">
    <location>
        <begin position="182"/>
        <end position="244"/>
    </location>
</feature>
<accession>A0A840XZ13</accession>
<dbReference type="AlphaFoldDB" id="A0A840XZ13"/>
<dbReference type="InterPro" id="IPR017585">
    <property type="entry name" value="SAF_FlgA"/>
</dbReference>
<comment type="caution">
    <text evidence="6">The sequence shown here is derived from an EMBL/GenBank/DDBJ whole genome shotgun (WGS) entry which is preliminary data.</text>
</comment>
<dbReference type="SMART" id="SM00858">
    <property type="entry name" value="SAF"/>
    <property type="match status" value="1"/>
</dbReference>
<proteinExistence type="predicted"/>
<organism evidence="6 7">
    <name type="scientific">Neoroseomonas alkaliterrae</name>
    <dbReference type="NCBI Taxonomy" id="1452450"/>
    <lineage>
        <taxon>Bacteria</taxon>
        <taxon>Pseudomonadati</taxon>
        <taxon>Pseudomonadota</taxon>
        <taxon>Alphaproteobacteria</taxon>
        <taxon>Acetobacterales</taxon>
        <taxon>Acetobacteraceae</taxon>
        <taxon>Neoroseomonas</taxon>
    </lineage>
</organism>